<evidence type="ECO:0000256" key="5">
    <source>
        <dbReference type="ARBA" id="ARBA00022857"/>
    </source>
</evidence>
<reference evidence="17 18" key="1">
    <citation type="journal article" date="2014" name="Genome Announc.">
        <title>Draft Genome Sequence of Petroleum Oil-Degrading Marine Bacterium Pseudomonas taeanensis Strain MS-3, Isolated from a Crude Oil-Contaminated Seashore.</title>
        <authorList>
            <person name="Lee S.Y."/>
            <person name="Kim S.H."/>
            <person name="Lee D.G."/>
            <person name="Shin S."/>
            <person name="Yun S.H."/>
            <person name="Choi C.W."/>
            <person name="Chung Y.H."/>
            <person name="Choi J.S."/>
            <person name="Kahng H.Y."/>
            <person name="Kim S.I."/>
        </authorList>
    </citation>
    <scope>NUCLEOTIDE SEQUENCE [LARGE SCALE GENOMIC DNA]</scope>
    <source>
        <strain evidence="17 18">MS-3</strain>
    </source>
</reference>
<evidence type="ECO:0000256" key="3">
    <source>
        <dbReference type="ARBA" id="ARBA00022630"/>
    </source>
</evidence>
<evidence type="ECO:0000259" key="16">
    <source>
        <dbReference type="Pfam" id="PF07992"/>
    </source>
</evidence>
<dbReference type="InterPro" id="IPR012999">
    <property type="entry name" value="Pyr_OxRdtase_I_AS"/>
</dbReference>
<dbReference type="Gene3D" id="3.50.50.60">
    <property type="entry name" value="FAD/NAD(P)-binding domain"/>
    <property type="match status" value="2"/>
</dbReference>
<evidence type="ECO:0000256" key="2">
    <source>
        <dbReference type="ARBA" id="ARBA00011738"/>
    </source>
</evidence>
<dbReference type="PANTHER" id="PTHR42737">
    <property type="entry name" value="GLUTATHIONE REDUCTASE"/>
    <property type="match status" value="1"/>
</dbReference>
<keyword evidence="5 14" id="KW-0521">NADP</keyword>
<dbReference type="Proteomes" id="UP000030063">
    <property type="component" value="Unassembled WGS sequence"/>
</dbReference>
<sequence length="452" mass="49326">MTYDFDLFVIGAGSGGVRAARFAAGYGARVAVAESRYLGGTCVNVGCVPKKLLVYGAHFAEDFEQAQGFGWSLGEAGFDWPTLIANKNREIERLNGVYRNLLVNSGVTLLEGHARLLDEHSVELDGQRYSAKHILIATGGWPFIPDFPGSEHAITSNEAFFLKQLPKRVLVVGGGYIAVEFASIFHGLGAETSLLYRRELFLRGFDGAVRQHLREELTKRGVDLQFNSDIERIDKQADGSLQATLQDGRVMHADCIFYATGRRPMLDNLGLENTSVELDDDGSIRVDEHYRTTSPSILAIGDVIGRVQLTPVALAEGMAVARQLFKPEEYRAVDYQTIPTAVFSLPNIGTVGLSEEQAKSAGHSVEVYESRFRPMKLTLTECQERTLMKLVVDADSDRVLGCHLVGPDAGEIIQGLAVALKAGATKQTFDDTIGVHPTAAEEFVTMRTPVAS</sequence>
<organism evidence="17 18">
    <name type="scientific">Pseudomonas taeanensis MS-3</name>
    <dbReference type="NCBI Taxonomy" id="1395571"/>
    <lineage>
        <taxon>Bacteria</taxon>
        <taxon>Pseudomonadati</taxon>
        <taxon>Pseudomonadota</taxon>
        <taxon>Gammaproteobacteria</taxon>
        <taxon>Pseudomonadales</taxon>
        <taxon>Pseudomonadaceae</taxon>
        <taxon>Pseudomonas</taxon>
    </lineage>
</organism>
<dbReference type="SUPFAM" id="SSF51905">
    <property type="entry name" value="FAD/NAD(P)-binding domain"/>
    <property type="match status" value="1"/>
</dbReference>
<dbReference type="PIRSF" id="PIRSF000350">
    <property type="entry name" value="Mercury_reductase_MerA"/>
    <property type="match status" value="1"/>
</dbReference>
<keyword evidence="18" id="KW-1185">Reference proteome</keyword>
<dbReference type="GO" id="GO:0045454">
    <property type="term" value="P:cell redox homeostasis"/>
    <property type="evidence" value="ECO:0007669"/>
    <property type="project" value="InterPro"/>
</dbReference>
<dbReference type="GO" id="GO:0004362">
    <property type="term" value="F:glutathione-disulfide reductase (NADPH) activity"/>
    <property type="evidence" value="ECO:0007669"/>
    <property type="project" value="UniProtKB-EC"/>
</dbReference>
<dbReference type="OrthoDB" id="9800167at2"/>
<dbReference type="SUPFAM" id="SSF55424">
    <property type="entry name" value="FAD/NAD-linked reductases, dimerisation (C-terminal) domain"/>
    <property type="match status" value="1"/>
</dbReference>
<dbReference type="Pfam" id="PF07992">
    <property type="entry name" value="Pyr_redox_2"/>
    <property type="match status" value="1"/>
</dbReference>
<evidence type="ECO:0000256" key="1">
    <source>
        <dbReference type="ARBA" id="ARBA00007532"/>
    </source>
</evidence>
<keyword evidence="7" id="KW-1015">Disulfide bond</keyword>
<dbReference type="InterPro" id="IPR023753">
    <property type="entry name" value="FAD/NAD-binding_dom"/>
</dbReference>
<evidence type="ECO:0000256" key="10">
    <source>
        <dbReference type="PIRSR" id="PIRSR000350-2"/>
    </source>
</evidence>
<dbReference type="GO" id="GO:0006749">
    <property type="term" value="P:glutathione metabolic process"/>
    <property type="evidence" value="ECO:0007669"/>
    <property type="project" value="InterPro"/>
</dbReference>
<dbReference type="PRINTS" id="PR00411">
    <property type="entry name" value="PNDRDTASEI"/>
</dbReference>
<gene>
    <name evidence="17" type="ORF">TMS3_0116335</name>
</gene>
<dbReference type="InterPro" id="IPR004099">
    <property type="entry name" value="Pyr_nucl-diS_OxRdtase_dimer"/>
</dbReference>
<evidence type="ECO:0000313" key="17">
    <source>
        <dbReference type="EMBL" id="KFX69050.1"/>
    </source>
</evidence>
<accession>A0A0A1YGN3</accession>
<keyword evidence="3 13" id="KW-0285">Flavoprotein</keyword>
<dbReference type="InterPro" id="IPR046952">
    <property type="entry name" value="GSHR/TRXR-like"/>
</dbReference>
<keyword evidence="11" id="KW-0547">Nucleotide-binding</keyword>
<dbReference type="GO" id="GO:0005829">
    <property type="term" value="C:cytosol"/>
    <property type="evidence" value="ECO:0007669"/>
    <property type="project" value="TreeGrafter"/>
</dbReference>
<keyword evidence="11" id="KW-0520">NAD</keyword>
<dbReference type="RefSeq" id="WP_025166278.1">
    <property type="nucleotide sequence ID" value="NZ_AWSQ01000004.1"/>
</dbReference>
<evidence type="ECO:0000256" key="9">
    <source>
        <dbReference type="ARBA" id="ARBA00049142"/>
    </source>
</evidence>
<dbReference type="InterPro" id="IPR001100">
    <property type="entry name" value="Pyr_nuc-diS_OxRdtase"/>
</dbReference>
<evidence type="ECO:0000256" key="4">
    <source>
        <dbReference type="ARBA" id="ARBA00022827"/>
    </source>
</evidence>
<keyword evidence="6 13" id="KW-0560">Oxidoreductase</keyword>
<keyword evidence="4 11" id="KW-0274">FAD</keyword>
<evidence type="ECO:0000256" key="11">
    <source>
        <dbReference type="PIRSR" id="PIRSR000350-3"/>
    </source>
</evidence>
<feature type="disulfide bond" description="Redox-active" evidence="12">
    <location>
        <begin position="42"/>
        <end position="47"/>
    </location>
</feature>
<comment type="cofactor">
    <cofactor evidence="11">
        <name>FAD</name>
        <dbReference type="ChEBI" id="CHEBI:57692"/>
    </cofactor>
    <text evidence="11">Binds 1 FAD per subunit.</text>
</comment>
<dbReference type="GO" id="GO:0034599">
    <property type="term" value="P:cellular response to oxidative stress"/>
    <property type="evidence" value="ECO:0007669"/>
    <property type="project" value="TreeGrafter"/>
</dbReference>
<dbReference type="Gene3D" id="3.30.390.30">
    <property type="match status" value="1"/>
</dbReference>
<dbReference type="PROSITE" id="PS00076">
    <property type="entry name" value="PYRIDINE_REDOX_1"/>
    <property type="match status" value="1"/>
</dbReference>
<keyword evidence="8 13" id="KW-0676">Redox-active center</keyword>
<evidence type="ECO:0000259" key="15">
    <source>
        <dbReference type="Pfam" id="PF02852"/>
    </source>
</evidence>
<dbReference type="InterPro" id="IPR006324">
    <property type="entry name" value="GSHR"/>
</dbReference>
<feature type="binding site" evidence="11">
    <location>
        <position position="302"/>
    </location>
    <ligand>
        <name>FAD</name>
        <dbReference type="ChEBI" id="CHEBI:57692"/>
    </ligand>
</feature>
<dbReference type="Pfam" id="PF02852">
    <property type="entry name" value="Pyr_redox_dim"/>
    <property type="match status" value="1"/>
</dbReference>
<evidence type="ECO:0000256" key="12">
    <source>
        <dbReference type="PIRSR" id="PIRSR000350-4"/>
    </source>
</evidence>
<feature type="domain" description="Pyridine nucleotide-disulphide oxidoreductase dimerisation" evidence="15">
    <location>
        <begin position="338"/>
        <end position="446"/>
    </location>
</feature>
<evidence type="ECO:0000256" key="7">
    <source>
        <dbReference type="ARBA" id="ARBA00023157"/>
    </source>
</evidence>
<comment type="similarity">
    <text evidence="1 13">Belongs to the class-I pyridine nucleotide-disulfide oxidoreductase family.</text>
</comment>
<evidence type="ECO:0000313" key="18">
    <source>
        <dbReference type="Proteomes" id="UP000030063"/>
    </source>
</evidence>
<dbReference type="eggNOG" id="COG1249">
    <property type="taxonomic scope" value="Bacteria"/>
</dbReference>
<comment type="catalytic activity">
    <reaction evidence="9 14">
        <text>2 glutathione + NADP(+) = glutathione disulfide + NADPH + H(+)</text>
        <dbReference type="Rhea" id="RHEA:11740"/>
        <dbReference type="ChEBI" id="CHEBI:15378"/>
        <dbReference type="ChEBI" id="CHEBI:57783"/>
        <dbReference type="ChEBI" id="CHEBI:57925"/>
        <dbReference type="ChEBI" id="CHEBI:58297"/>
        <dbReference type="ChEBI" id="CHEBI:58349"/>
        <dbReference type="EC" id="1.8.1.7"/>
    </reaction>
</comment>
<dbReference type="STRING" id="1395571.TMS3_0116335"/>
<feature type="domain" description="FAD/NAD(P)-binding" evidence="16">
    <location>
        <begin position="5"/>
        <end position="317"/>
    </location>
</feature>
<feature type="active site" description="Proton acceptor" evidence="10">
    <location>
        <position position="436"/>
    </location>
</feature>
<protein>
    <recommendedName>
        <fullName evidence="14">Glutathione reductase</fullName>
        <shortName evidence="14">GRase</shortName>
        <ecNumber evidence="14">1.8.1.7</ecNumber>
    </recommendedName>
</protein>
<name>A0A0A1YGN3_9PSED</name>
<dbReference type="EMBL" id="AWSQ01000004">
    <property type="protein sequence ID" value="KFX69050.1"/>
    <property type="molecule type" value="Genomic_DNA"/>
</dbReference>
<dbReference type="GO" id="GO:0050661">
    <property type="term" value="F:NADP binding"/>
    <property type="evidence" value="ECO:0007669"/>
    <property type="project" value="InterPro"/>
</dbReference>
<dbReference type="PANTHER" id="PTHR42737:SF2">
    <property type="entry name" value="GLUTATHIONE REDUCTASE"/>
    <property type="match status" value="1"/>
</dbReference>
<comment type="caution">
    <text evidence="17">The sequence shown here is derived from an EMBL/GenBank/DDBJ whole genome shotgun (WGS) entry which is preliminary data.</text>
</comment>
<feature type="binding site" evidence="11">
    <location>
        <position position="51"/>
    </location>
    <ligand>
        <name>FAD</name>
        <dbReference type="ChEBI" id="CHEBI:57692"/>
    </ligand>
</feature>
<dbReference type="NCBIfam" id="TIGR01424">
    <property type="entry name" value="gluta_reduc_2"/>
    <property type="match status" value="1"/>
</dbReference>
<dbReference type="EC" id="1.8.1.7" evidence="14"/>
<dbReference type="PRINTS" id="PR00368">
    <property type="entry name" value="FADPNR"/>
</dbReference>
<comment type="subunit">
    <text evidence="2">Homodimer.</text>
</comment>
<dbReference type="InterPro" id="IPR036188">
    <property type="entry name" value="FAD/NAD-bd_sf"/>
</dbReference>
<evidence type="ECO:0000256" key="14">
    <source>
        <dbReference type="RuleBase" id="RU365040"/>
    </source>
</evidence>
<dbReference type="GO" id="GO:0050660">
    <property type="term" value="F:flavin adenine dinucleotide binding"/>
    <property type="evidence" value="ECO:0007669"/>
    <property type="project" value="InterPro"/>
</dbReference>
<dbReference type="NCBIfam" id="NF004776">
    <property type="entry name" value="PRK06116.1"/>
    <property type="match status" value="1"/>
</dbReference>
<proteinExistence type="inferred from homology"/>
<evidence type="ECO:0000256" key="8">
    <source>
        <dbReference type="ARBA" id="ARBA00023284"/>
    </source>
</evidence>
<feature type="binding site" evidence="11">
    <location>
        <begin position="173"/>
        <end position="180"/>
    </location>
    <ligand>
        <name>NAD(+)</name>
        <dbReference type="ChEBI" id="CHEBI:57540"/>
    </ligand>
</feature>
<comment type="function">
    <text evidence="14">Catalyzes the reduction of glutathione disulfide (GSSG) to reduced glutathione (GSH).</text>
</comment>
<evidence type="ECO:0000256" key="13">
    <source>
        <dbReference type="RuleBase" id="RU003691"/>
    </source>
</evidence>
<evidence type="ECO:0000256" key="6">
    <source>
        <dbReference type="ARBA" id="ARBA00023002"/>
    </source>
</evidence>
<feature type="binding site" evidence="11">
    <location>
        <position position="261"/>
    </location>
    <ligand>
        <name>NAD(+)</name>
        <dbReference type="ChEBI" id="CHEBI:57540"/>
    </ligand>
</feature>
<dbReference type="AlphaFoldDB" id="A0A0A1YGN3"/>
<dbReference type="FunFam" id="3.50.50.60:FF:000051">
    <property type="entry name" value="Glutathione reductase"/>
    <property type="match status" value="1"/>
</dbReference>
<dbReference type="InterPro" id="IPR016156">
    <property type="entry name" value="FAD/NAD-linked_Rdtase_dimer_sf"/>
</dbReference>